<evidence type="ECO:0000259" key="2">
    <source>
        <dbReference type="Pfam" id="PF09937"/>
    </source>
</evidence>
<evidence type="ECO:0000256" key="1">
    <source>
        <dbReference type="SAM" id="MobiDB-lite"/>
    </source>
</evidence>
<gene>
    <name evidence="3" type="ORF">BE17_38350</name>
</gene>
<dbReference type="AlphaFoldDB" id="A0A150S592"/>
<feature type="region of interest" description="Disordered" evidence="1">
    <location>
        <begin position="251"/>
        <end position="272"/>
    </location>
</feature>
<feature type="compositionally biased region" description="Basic and acidic residues" evidence="1">
    <location>
        <begin position="141"/>
        <end position="151"/>
    </location>
</feature>
<dbReference type="Pfam" id="PF09937">
    <property type="entry name" value="DUF2169"/>
    <property type="match status" value="1"/>
</dbReference>
<organism evidence="3 4">
    <name type="scientific">Sorangium cellulosum</name>
    <name type="common">Polyangium cellulosum</name>
    <dbReference type="NCBI Taxonomy" id="56"/>
    <lineage>
        <taxon>Bacteria</taxon>
        <taxon>Pseudomonadati</taxon>
        <taxon>Myxococcota</taxon>
        <taxon>Polyangia</taxon>
        <taxon>Polyangiales</taxon>
        <taxon>Polyangiaceae</taxon>
        <taxon>Sorangium</taxon>
    </lineage>
</organism>
<evidence type="ECO:0000313" key="3">
    <source>
        <dbReference type="EMBL" id="KYF87624.1"/>
    </source>
</evidence>
<name>A0A150S592_SORCE</name>
<sequence>MERLGRSVAVWDHRSWHAHPLPDDIDAAYFNSAPPDQQVDKIAPDERIALENLHPEHPRLITRLDGVVPRVVLRRPQRPERPIELRCDTLWIDTDRGVCCVTWRGSLPYELARGAELHVTAEGGRLDPSGAEGTVMLDERSFAADPDRGERALPGGESGSAAEATAIGSAASVGASPLPFAPAAPGRAAGVVPPVERHEHRAAVADPTGTVLAPLVVKAGELPFAWSGARGATPPEWPAPAVAPAMVDPVNPTLERAPPSEPDAPTERPPPPAMLGAIAPAVEQAPTPGKGAEPAASDVDPEVFSIERWAEISAEIDKAHRSRTEVLEAHDVAERAFTAVERHWKAALEDEASSGGFALRFRHDGAYVGALERLRERPLSVLDYARILAAGGRRRVVETLHDLEMPAAAHLPIVRLWTSKLARDPKLSLEMIQAIAAVREAAESRAATTS</sequence>
<dbReference type="InterPro" id="IPR018683">
    <property type="entry name" value="DUF2169"/>
</dbReference>
<reference evidence="3 4" key="1">
    <citation type="submission" date="2014-02" db="EMBL/GenBank/DDBJ databases">
        <title>The small core and large imbalanced accessory genome model reveals a collaborative survival strategy of Sorangium cellulosum strains in nature.</title>
        <authorList>
            <person name="Han K."/>
            <person name="Peng R."/>
            <person name="Blom J."/>
            <person name="Li Y.-Z."/>
        </authorList>
    </citation>
    <scope>NUCLEOTIDE SEQUENCE [LARGE SCALE GENOMIC DNA]</scope>
    <source>
        <strain evidence="3 4">So0011-07</strain>
    </source>
</reference>
<feature type="compositionally biased region" description="Pro residues" evidence="1">
    <location>
        <begin position="259"/>
        <end position="272"/>
    </location>
</feature>
<evidence type="ECO:0000313" key="4">
    <source>
        <dbReference type="Proteomes" id="UP000075635"/>
    </source>
</evidence>
<feature type="domain" description="DUF2169" evidence="2">
    <location>
        <begin position="13"/>
        <end position="104"/>
    </location>
</feature>
<dbReference type="EMBL" id="JEMB01001421">
    <property type="protein sequence ID" value="KYF87624.1"/>
    <property type="molecule type" value="Genomic_DNA"/>
</dbReference>
<accession>A0A150S592</accession>
<proteinExistence type="predicted"/>
<dbReference type="Proteomes" id="UP000075635">
    <property type="component" value="Unassembled WGS sequence"/>
</dbReference>
<comment type="caution">
    <text evidence="3">The sequence shown here is derived from an EMBL/GenBank/DDBJ whole genome shotgun (WGS) entry which is preliminary data.</text>
</comment>
<protein>
    <recommendedName>
        <fullName evidence="2">DUF2169 domain-containing protein</fullName>
    </recommendedName>
</protein>
<feature type="region of interest" description="Disordered" evidence="1">
    <location>
        <begin position="141"/>
        <end position="163"/>
    </location>
</feature>